<gene>
    <name evidence="10" type="ORF">BFG04_01845</name>
</gene>
<evidence type="ECO:0000256" key="8">
    <source>
        <dbReference type="SAM" id="Coils"/>
    </source>
</evidence>
<evidence type="ECO:0000256" key="5">
    <source>
        <dbReference type="ARBA" id="ARBA00022692"/>
    </source>
</evidence>
<feature type="chain" id="PRO_5043903462" description="Type I secretion system, outer membrane protein, TolC family" evidence="9">
    <location>
        <begin position="17"/>
        <end position="424"/>
    </location>
</feature>
<protein>
    <recommendedName>
        <fullName evidence="12">Type I secretion system, outer membrane protein, TolC family</fullName>
    </recommendedName>
</protein>
<feature type="coiled-coil region" evidence="8">
    <location>
        <begin position="330"/>
        <end position="357"/>
    </location>
</feature>
<evidence type="ECO:0000256" key="6">
    <source>
        <dbReference type="ARBA" id="ARBA00023136"/>
    </source>
</evidence>
<dbReference type="PANTHER" id="PTHR30026:SF20">
    <property type="entry name" value="OUTER MEMBRANE PROTEIN TOLC"/>
    <property type="match status" value="1"/>
</dbReference>
<keyword evidence="4" id="KW-1134">Transmembrane beta strand</keyword>
<dbReference type="RefSeq" id="WP_078415323.1">
    <property type="nucleotide sequence ID" value="NZ_MCRK01000012.1"/>
</dbReference>
<dbReference type="GO" id="GO:0015562">
    <property type="term" value="F:efflux transmembrane transporter activity"/>
    <property type="evidence" value="ECO:0007669"/>
    <property type="project" value="InterPro"/>
</dbReference>
<keyword evidence="8" id="KW-0175">Coiled coil</keyword>
<evidence type="ECO:0000256" key="7">
    <source>
        <dbReference type="ARBA" id="ARBA00023237"/>
    </source>
</evidence>
<keyword evidence="9" id="KW-0732">Signal</keyword>
<organism evidence="10 11">
    <name type="scientific">Campylobacter pinnipediorum subsp. pinnipediorum</name>
    <dbReference type="NCBI Taxonomy" id="1660067"/>
    <lineage>
        <taxon>Bacteria</taxon>
        <taxon>Pseudomonadati</taxon>
        <taxon>Campylobacterota</taxon>
        <taxon>Epsilonproteobacteria</taxon>
        <taxon>Campylobacterales</taxon>
        <taxon>Campylobacteraceae</taxon>
        <taxon>Campylobacter</taxon>
    </lineage>
</organism>
<evidence type="ECO:0000256" key="4">
    <source>
        <dbReference type="ARBA" id="ARBA00022452"/>
    </source>
</evidence>
<name>A0AAX0LC01_9BACT</name>
<feature type="signal peptide" evidence="9">
    <location>
        <begin position="1"/>
        <end position="16"/>
    </location>
</feature>
<keyword evidence="3" id="KW-0813">Transport</keyword>
<dbReference type="PANTHER" id="PTHR30026">
    <property type="entry name" value="OUTER MEMBRANE PROTEIN TOLC"/>
    <property type="match status" value="1"/>
</dbReference>
<dbReference type="InterPro" id="IPR003423">
    <property type="entry name" value="OMP_efflux"/>
</dbReference>
<keyword evidence="6" id="KW-0472">Membrane</keyword>
<comment type="subcellular location">
    <subcellularLocation>
        <location evidence="1">Cell outer membrane</location>
    </subcellularLocation>
</comment>
<evidence type="ECO:0000256" key="3">
    <source>
        <dbReference type="ARBA" id="ARBA00022448"/>
    </source>
</evidence>
<dbReference type="GO" id="GO:1990281">
    <property type="term" value="C:efflux pump complex"/>
    <property type="evidence" value="ECO:0007669"/>
    <property type="project" value="TreeGrafter"/>
</dbReference>
<evidence type="ECO:0000313" key="10">
    <source>
        <dbReference type="EMBL" id="OPA81909.1"/>
    </source>
</evidence>
<evidence type="ECO:0000256" key="2">
    <source>
        <dbReference type="ARBA" id="ARBA00007613"/>
    </source>
</evidence>
<dbReference type="Pfam" id="PF02321">
    <property type="entry name" value="OEP"/>
    <property type="match status" value="1"/>
</dbReference>
<dbReference type="Proteomes" id="UP000189728">
    <property type="component" value="Unassembled WGS sequence"/>
</dbReference>
<comment type="similarity">
    <text evidence="2">Belongs to the outer membrane factor (OMF) (TC 1.B.17) family.</text>
</comment>
<evidence type="ECO:0000256" key="1">
    <source>
        <dbReference type="ARBA" id="ARBA00004442"/>
    </source>
</evidence>
<reference evidence="10 11" key="1">
    <citation type="submission" date="2016-08" db="EMBL/GenBank/DDBJ databases">
        <title>Campylobacter species from sea mammals.</title>
        <authorList>
            <person name="Gilbert M.J."/>
            <person name="Byrne B.A."/>
            <person name="Zomer A.L."/>
            <person name="Wagenaar J.A."/>
        </authorList>
    </citation>
    <scope>NUCLEOTIDE SEQUENCE [LARGE SCALE GENOMIC DNA]</scope>
    <source>
        <strain evidence="10 11">1105248</strain>
    </source>
</reference>
<dbReference type="Gene3D" id="1.20.1600.10">
    <property type="entry name" value="Outer membrane efflux proteins (OEP)"/>
    <property type="match status" value="1"/>
</dbReference>
<dbReference type="GO" id="GO:0009279">
    <property type="term" value="C:cell outer membrane"/>
    <property type="evidence" value="ECO:0007669"/>
    <property type="project" value="UniProtKB-SubCell"/>
</dbReference>
<dbReference type="AlphaFoldDB" id="A0AAX0LC01"/>
<sequence length="424" mass="48576">MIRFLFLCLFCLVLNATSLKEVILNTQNSELANIKKYDVAKSELNKQNVLLGYLPSVSVGGGYKTNSDEKLILRPKEINSIYAKLDFIIYDGGAREARIRALANLNQSEIYKNDEYKNYLSLNVVRLYYNALSLVGIIKAKEGEKNYLSATLERLKSFKYAGLGSSSEYESILAKYYLSLSEELELKQKLNKIKNSINLLSNINVANFDFISLKEPDYNISSEKAELKAISKELFAIDNSIKESYSEYLPHIFLQNTFMYTKSRLGSSLNGNMAIFKSYADDLLKEDWEKNNEFMIGFKWKIFDFGSNLKKIETQRVKKAQAMLNLNYKKRENELSLKNIKEEIENLKDKILANELYLKSSQTSLKAIDNKYKSGLVGYNDFLLSLANEFGAKSSLITAKNELEIKKAEYYFESGVDILERIGF</sequence>
<evidence type="ECO:0000313" key="11">
    <source>
        <dbReference type="Proteomes" id="UP000189728"/>
    </source>
</evidence>
<evidence type="ECO:0000256" key="9">
    <source>
        <dbReference type="SAM" id="SignalP"/>
    </source>
</evidence>
<accession>A0AAX0LC01</accession>
<proteinExistence type="inferred from homology"/>
<comment type="caution">
    <text evidence="10">The sequence shown here is derived from an EMBL/GenBank/DDBJ whole genome shotgun (WGS) entry which is preliminary data.</text>
</comment>
<dbReference type="InterPro" id="IPR051906">
    <property type="entry name" value="TolC-like"/>
</dbReference>
<keyword evidence="5" id="KW-0812">Transmembrane</keyword>
<evidence type="ECO:0008006" key="12">
    <source>
        <dbReference type="Google" id="ProtNLM"/>
    </source>
</evidence>
<dbReference type="GO" id="GO:0015288">
    <property type="term" value="F:porin activity"/>
    <property type="evidence" value="ECO:0007669"/>
    <property type="project" value="TreeGrafter"/>
</dbReference>
<dbReference type="EMBL" id="MCRK01000012">
    <property type="protein sequence ID" value="OPA81909.1"/>
    <property type="molecule type" value="Genomic_DNA"/>
</dbReference>
<dbReference type="SUPFAM" id="SSF56954">
    <property type="entry name" value="Outer membrane efflux proteins (OEP)"/>
    <property type="match status" value="1"/>
</dbReference>
<keyword evidence="7" id="KW-0998">Cell outer membrane</keyword>